<dbReference type="AlphaFoldDB" id="A0A0A2MXV7"/>
<protein>
    <submittedName>
        <fullName evidence="1">Uncharacterized protein</fullName>
    </submittedName>
</protein>
<organism evidence="1 2">
    <name type="scientific">Flavobacterium subsaxonicum WB 4.1-42 = DSM 21790</name>
    <dbReference type="NCBI Taxonomy" id="1121898"/>
    <lineage>
        <taxon>Bacteria</taxon>
        <taxon>Pseudomonadati</taxon>
        <taxon>Bacteroidota</taxon>
        <taxon>Flavobacteriia</taxon>
        <taxon>Flavobacteriales</taxon>
        <taxon>Flavobacteriaceae</taxon>
        <taxon>Flavobacterium</taxon>
    </lineage>
</organism>
<evidence type="ECO:0000313" key="1">
    <source>
        <dbReference type="EMBL" id="KGO93055.1"/>
    </source>
</evidence>
<name>A0A0A2MXV7_9FLAO</name>
<gene>
    <name evidence="1" type="ORF">Q766_10600</name>
</gene>
<comment type="caution">
    <text evidence="1">The sequence shown here is derived from an EMBL/GenBank/DDBJ whole genome shotgun (WGS) entry which is preliminary data.</text>
</comment>
<dbReference type="EMBL" id="JRLY01000007">
    <property type="protein sequence ID" value="KGO93055.1"/>
    <property type="molecule type" value="Genomic_DNA"/>
</dbReference>
<dbReference type="OrthoDB" id="839726at2"/>
<reference evidence="1 2" key="1">
    <citation type="submission" date="2013-09" db="EMBL/GenBank/DDBJ databases">
        <authorList>
            <person name="Zeng Z."/>
            <person name="Chen C."/>
        </authorList>
    </citation>
    <scope>NUCLEOTIDE SEQUENCE [LARGE SCALE GENOMIC DNA]</scope>
    <source>
        <strain evidence="1 2">WB 4.1-42</strain>
    </source>
</reference>
<sequence length="95" mass="10504">MKVCVKIVVLLFFLFLATPTIVSLLQDDDADTIVVCSITEEEVHKEIKEVKAGPSLVFEFGVLPAIKKSTLIKSKNLLRHNNVSGDIFIPPPEVI</sequence>
<dbReference type="STRING" id="1121898.GCA_000422725_02572"/>
<dbReference type="Proteomes" id="UP000030111">
    <property type="component" value="Unassembled WGS sequence"/>
</dbReference>
<dbReference type="eggNOG" id="ENOG5033FTV">
    <property type="taxonomic scope" value="Bacteria"/>
</dbReference>
<proteinExistence type="predicted"/>
<evidence type="ECO:0000313" key="2">
    <source>
        <dbReference type="Proteomes" id="UP000030111"/>
    </source>
</evidence>
<dbReference type="RefSeq" id="WP_026992916.1">
    <property type="nucleotide sequence ID" value="NZ_JRLY01000007.1"/>
</dbReference>
<accession>A0A0A2MXV7</accession>
<keyword evidence="2" id="KW-1185">Reference proteome</keyword>